<reference evidence="7" key="1">
    <citation type="journal article" date="2019" name="Int. J. Syst. Evol. Microbiol.">
        <title>The Global Catalogue of Microorganisms (GCM) 10K type strain sequencing project: providing services to taxonomists for standard genome sequencing and annotation.</title>
        <authorList>
            <consortium name="The Broad Institute Genomics Platform"/>
            <consortium name="The Broad Institute Genome Sequencing Center for Infectious Disease"/>
            <person name="Wu L."/>
            <person name="Ma J."/>
        </authorList>
    </citation>
    <scope>NUCLEOTIDE SEQUENCE [LARGE SCALE GENOMIC DNA]</scope>
    <source>
        <strain evidence="7">CGMCC 4.7152</strain>
    </source>
</reference>
<dbReference type="InterPro" id="IPR009057">
    <property type="entry name" value="Homeodomain-like_sf"/>
</dbReference>
<evidence type="ECO:0000256" key="4">
    <source>
        <dbReference type="SAM" id="MobiDB-lite"/>
    </source>
</evidence>
<dbReference type="EMBL" id="JBHSIU010000131">
    <property type="protein sequence ID" value="MFC5008568.1"/>
    <property type="molecule type" value="Genomic_DNA"/>
</dbReference>
<dbReference type="Proteomes" id="UP001595912">
    <property type="component" value="Unassembled WGS sequence"/>
</dbReference>
<protein>
    <submittedName>
        <fullName evidence="6">DUF6597 domain-containing transcriptional factor</fullName>
    </submittedName>
</protein>
<evidence type="ECO:0000259" key="5">
    <source>
        <dbReference type="PROSITE" id="PS01124"/>
    </source>
</evidence>
<evidence type="ECO:0000313" key="7">
    <source>
        <dbReference type="Proteomes" id="UP001595912"/>
    </source>
</evidence>
<dbReference type="InterPro" id="IPR050204">
    <property type="entry name" value="AraC_XylS_family_regulators"/>
</dbReference>
<organism evidence="6 7">
    <name type="scientific">Dactylosporangium cerinum</name>
    <dbReference type="NCBI Taxonomy" id="1434730"/>
    <lineage>
        <taxon>Bacteria</taxon>
        <taxon>Bacillati</taxon>
        <taxon>Actinomycetota</taxon>
        <taxon>Actinomycetes</taxon>
        <taxon>Micromonosporales</taxon>
        <taxon>Micromonosporaceae</taxon>
        <taxon>Dactylosporangium</taxon>
    </lineage>
</organism>
<evidence type="ECO:0000256" key="2">
    <source>
        <dbReference type="ARBA" id="ARBA00023125"/>
    </source>
</evidence>
<keyword evidence="2" id="KW-0238">DNA-binding</keyword>
<dbReference type="PROSITE" id="PS01124">
    <property type="entry name" value="HTH_ARAC_FAMILY_2"/>
    <property type="match status" value="1"/>
</dbReference>
<dbReference type="InterPro" id="IPR018060">
    <property type="entry name" value="HTH_AraC"/>
</dbReference>
<dbReference type="SMART" id="SM00342">
    <property type="entry name" value="HTH_ARAC"/>
    <property type="match status" value="1"/>
</dbReference>
<keyword evidence="1" id="KW-0805">Transcription regulation</keyword>
<feature type="region of interest" description="Disordered" evidence="4">
    <location>
        <begin position="1"/>
        <end position="24"/>
    </location>
</feature>
<gene>
    <name evidence="6" type="ORF">ACFPIJ_63495</name>
</gene>
<sequence length="296" mass="31221">MRDPRELSGAWSAFQQHGSAPPSPPLAGVVSRYWWATWDLRGQAPYRQLLPPTPSVHLTFPTDGPPLLRGVHRRYFHRVLSGAGGVLGVAFRPGTFRRFLNAPATTLTNRTVPAIDIFGPDLPTIVGSDPPIAGISVPGPPATGLVSDLPAAGISVSGPPAAGIVGSGPFAAGADAVDVFLADRVSADPVGDEVAAWVECASATPDVRRVDDLAALCGVNVRRLQRLFADHVGASPKWLLRRFRLQEVTDTLAAAPGAPVDWAGLAADLGYVDQAHLSRDFAAMFGEPPTTYAARY</sequence>
<dbReference type="InterPro" id="IPR046532">
    <property type="entry name" value="DUF6597"/>
</dbReference>
<dbReference type="Pfam" id="PF20240">
    <property type="entry name" value="DUF6597"/>
    <property type="match status" value="1"/>
</dbReference>
<dbReference type="SUPFAM" id="SSF46689">
    <property type="entry name" value="Homeodomain-like"/>
    <property type="match status" value="1"/>
</dbReference>
<evidence type="ECO:0000256" key="3">
    <source>
        <dbReference type="ARBA" id="ARBA00023163"/>
    </source>
</evidence>
<accession>A0ABV9WNK1</accession>
<dbReference type="Pfam" id="PF12833">
    <property type="entry name" value="HTH_18"/>
    <property type="match status" value="1"/>
</dbReference>
<comment type="caution">
    <text evidence="6">The sequence shown here is derived from an EMBL/GenBank/DDBJ whole genome shotgun (WGS) entry which is preliminary data.</text>
</comment>
<proteinExistence type="predicted"/>
<dbReference type="Gene3D" id="1.10.10.60">
    <property type="entry name" value="Homeodomain-like"/>
    <property type="match status" value="1"/>
</dbReference>
<keyword evidence="3" id="KW-0804">Transcription</keyword>
<dbReference type="PANTHER" id="PTHR46796">
    <property type="entry name" value="HTH-TYPE TRANSCRIPTIONAL ACTIVATOR RHAS-RELATED"/>
    <property type="match status" value="1"/>
</dbReference>
<evidence type="ECO:0000313" key="6">
    <source>
        <dbReference type="EMBL" id="MFC5008568.1"/>
    </source>
</evidence>
<name>A0ABV9WNK1_9ACTN</name>
<dbReference type="RefSeq" id="WP_380129261.1">
    <property type="nucleotide sequence ID" value="NZ_JBHSIU010000131.1"/>
</dbReference>
<evidence type="ECO:0000256" key="1">
    <source>
        <dbReference type="ARBA" id="ARBA00023015"/>
    </source>
</evidence>
<keyword evidence="7" id="KW-1185">Reference proteome</keyword>
<feature type="domain" description="HTH araC/xylS-type" evidence="5">
    <location>
        <begin position="192"/>
        <end position="295"/>
    </location>
</feature>